<dbReference type="EMBL" id="BMDO01000015">
    <property type="protein sequence ID" value="GGI52654.1"/>
    <property type="molecule type" value="Genomic_DNA"/>
</dbReference>
<comment type="caution">
    <text evidence="1">The sequence shown here is derived from an EMBL/GenBank/DDBJ whole genome shotgun (WGS) entry which is preliminary data.</text>
</comment>
<keyword evidence="2" id="KW-1185">Reference proteome</keyword>
<name>A0A917N3L2_9SPHI</name>
<gene>
    <name evidence="1" type="ORF">GCM10011425_38660</name>
</gene>
<organism evidence="1 2">
    <name type="scientific">Mucilaginibacter galii</name>
    <dbReference type="NCBI Taxonomy" id="2005073"/>
    <lineage>
        <taxon>Bacteria</taxon>
        <taxon>Pseudomonadati</taxon>
        <taxon>Bacteroidota</taxon>
        <taxon>Sphingobacteriia</taxon>
        <taxon>Sphingobacteriales</taxon>
        <taxon>Sphingobacteriaceae</taxon>
        <taxon>Mucilaginibacter</taxon>
    </lineage>
</organism>
<dbReference type="AlphaFoldDB" id="A0A917N3L2"/>
<proteinExistence type="predicted"/>
<accession>A0A917N3L2</accession>
<sequence length="173" mass="18850">MKYAFVFGTSIYISPERTVSYADAETKIPFLKILSFYASHNNAANSILSIDADVAASNDERIVVTSNEPSAGSAIKVVADDKRVQIFRTGQEHPVLDVLQLDEHEFSALSSHIFNEIEAQQVSVVFKIKGDFSVGGHRIVIDGESLYVNGDSFANGVVNAHDGVNLVPDNTIY</sequence>
<evidence type="ECO:0000313" key="2">
    <source>
        <dbReference type="Proteomes" id="UP000662074"/>
    </source>
</evidence>
<evidence type="ECO:0000313" key="1">
    <source>
        <dbReference type="EMBL" id="GGI52654.1"/>
    </source>
</evidence>
<reference evidence="1" key="2">
    <citation type="submission" date="2020-09" db="EMBL/GenBank/DDBJ databases">
        <authorList>
            <person name="Sun Q."/>
            <person name="Sedlacek I."/>
        </authorList>
    </citation>
    <scope>NUCLEOTIDE SEQUENCE</scope>
    <source>
        <strain evidence="1">CCM 8711</strain>
    </source>
</reference>
<dbReference type="RefSeq" id="WP_188418761.1">
    <property type="nucleotide sequence ID" value="NZ_BMDO01000015.1"/>
</dbReference>
<reference evidence="1" key="1">
    <citation type="journal article" date="2014" name="Int. J. Syst. Evol. Microbiol.">
        <title>Complete genome sequence of Corynebacterium casei LMG S-19264T (=DSM 44701T), isolated from a smear-ripened cheese.</title>
        <authorList>
            <consortium name="US DOE Joint Genome Institute (JGI-PGF)"/>
            <person name="Walter F."/>
            <person name="Albersmeier A."/>
            <person name="Kalinowski J."/>
            <person name="Ruckert C."/>
        </authorList>
    </citation>
    <scope>NUCLEOTIDE SEQUENCE</scope>
    <source>
        <strain evidence="1">CCM 8711</strain>
    </source>
</reference>
<protein>
    <submittedName>
        <fullName evidence="1">Uncharacterized protein</fullName>
    </submittedName>
</protein>
<dbReference type="Proteomes" id="UP000662074">
    <property type="component" value="Unassembled WGS sequence"/>
</dbReference>